<sequence length="165" mass="17529">MRRLFALILTFTLWVGFAAPASADVAGLVPCSESPAFQARAAQARATTADPESGTKRFERYGAASCGADDGLPRIIADGRLSHVGDFTIPGLMFLYIAGWIGNAGRAYLIANKKEKNPGEGEININVSLAFGCMMGAAAWPLTAFREFSTGQLTVPDDEITVSPR</sequence>
<organism evidence="8 9">
    <name type="scientific">Acaryochloris thomasi RCC1774</name>
    <dbReference type="NCBI Taxonomy" id="1764569"/>
    <lineage>
        <taxon>Bacteria</taxon>
        <taxon>Bacillati</taxon>
        <taxon>Cyanobacteriota</taxon>
        <taxon>Cyanophyceae</taxon>
        <taxon>Acaryochloridales</taxon>
        <taxon>Acaryochloridaceae</taxon>
        <taxon>Acaryochloris</taxon>
        <taxon>Acaryochloris thomasi</taxon>
    </lineage>
</organism>
<dbReference type="Proteomes" id="UP000248857">
    <property type="component" value="Unassembled WGS sequence"/>
</dbReference>
<accession>A0A2W1JXU6</accession>
<dbReference type="SUPFAM" id="SSF81536">
    <property type="entry name" value="Subunit III of photosystem I reaction centre, PsaF"/>
    <property type="match status" value="1"/>
</dbReference>
<feature type="signal peptide" evidence="7">
    <location>
        <begin position="1"/>
        <end position="23"/>
    </location>
</feature>
<comment type="caution">
    <text evidence="8">The sequence shown here is derived from an EMBL/GenBank/DDBJ whole genome shotgun (WGS) entry which is preliminary data.</text>
</comment>
<dbReference type="Pfam" id="PF02507">
    <property type="entry name" value="PSI_PsaF"/>
    <property type="match status" value="1"/>
</dbReference>
<dbReference type="Gene3D" id="1.10.8.110">
    <property type="entry name" value="Photosystem I PsaF, reaction centre subunit III"/>
    <property type="match status" value="1"/>
</dbReference>
<name>A0A2W1JXU6_9CYAN</name>
<evidence type="ECO:0000256" key="5">
    <source>
        <dbReference type="ARBA" id="ARBA00033433"/>
    </source>
</evidence>
<comment type="subcellular location">
    <subcellularLocation>
        <location evidence="6">Cellular thylakoid membrane</location>
    </subcellularLocation>
</comment>
<evidence type="ECO:0000256" key="7">
    <source>
        <dbReference type="SAM" id="SignalP"/>
    </source>
</evidence>
<dbReference type="PANTHER" id="PTHR34939:SF1">
    <property type="entry name" value="PHOTOSYSTEM I REACTION CENTER SUBUNIT III, CHLOROPLASTIC"/>
    <property type="match status" value="1"/>
</dbReference>
<proteinExistence type="inferred from homology"/>
<keyword evidence="3 6" id="KW-0602">Photosynthesis</keyword>
<evidence type="ECO:0000313" key="8">
    <source>
        <dbReference type="EMBL" id="PZD73087.1"/>
    </source>
</evidence>
<evidence type="ECO:0000256" key="4">
    <source>
        <dbReference type="ARBA" id="ARBA00022836"/>
    </source>
</evidence>
<evidence type="ECO:0000256" key="2">
    <source>
        <dbReference type="ARBA" id="ARBA00016492"/>
    </source>
</evidence>
<dbReference type="GO" id="GO:0015979">
    <property type="term" value="P:photosynthesis"/>
    <property type="evidence" value="ECO:0007669"/>
    <property type="project" value="UniProtKB-UniRule"/>
</dbReference>
<evidence type="ECO:0000256" key="6">
    <source>
        <dbReference type="RuleBase" id="RU368107"/>
    </source>
</evidence>
<keyword evidence="6" id="KW-0793">Thylakoid</keyword>
<dbReference type="AlphaFoldDB" id="A0A2W1JXU6"/>
<keyword evidence="6 7" id="KW-0732">Signal</keyword>
<feature type="chain" id="PRO_5015845035" description="Photosystem I reaction center subunit III" evidence="7">
    <location>
        <begin position="24"/>
        <end position="165"/>
    </location>
</feature>
<comment type="function">
    <text evidence="6">Participates in efficiency of electron transfer from plastocyanin to P700 (or cytochrome c553 in algae and cyanobacteria). This plastocyanin-docking protein contributes to the specific association of plastocyanin to PSI.</text>
</comment>
<dbReference type="OrthoDB" id="512859at2"/>
<gene>
    <name evidence="8" type="primary">psaF</name>
    <name evidence="8" type="ORF">C1752_02802</name>
</gene>
<dbReference type="GO" id="GO:0009538">
    <property type="term" value="C:photosystem I reaction center"/>
    <property type="evidence" value="ECO:0007669"/>
    <property type="project" value="UniProtKB-UniRule"/>
</dbReference>
<keyword evidence="9" id="KW-1185">Reference proteome</keyword>
<evidence type="ECO:0000256" key="3">
    <source>
        <dbReference type="ARBA" id="ARBA00022531"/>
    </source>
</evidence>
<dbReference type="RefSeq" id="WP_110986501.1">
    <property type="nucleotide sequence ID" value="NZ_CAWNWM010000007.1"/>
</dbReference>
<protein>
    <recommendedName>
        <fullName evidence="2 6">Photosystem I reaction center subunit III</fullName>
    </recommendedName>
    <alternativeName>
        <fullName evidence="5 6">PSI-F</fullName>
    </alternativeName>
</protein>
<dbReference type="GO" id="GO:0031676">
    <property type="term" value="C:plasma membrane-derived thylakoid membrane"/>
    <property type="evidence" value="ECO:0007669"/>
    <property type="project" value="UniProtKB-SubCell"/>
</dbReference>
<comment type="similarity">
    <text evidence="1 6">Belongs to the PsaF family.</text>
</comment>
<reference evidence="8 9" key="1">
    <citation type="journal article" date="2018" name="Sci. Rep.">
        <title>A novel species of the marine cyanobacterium Acaryochloris with a unique pigment content and lifestyle.</title>
        <authorList>
            <person name="Partensky F."/>
            <person name="Six C."/>
            <person name="Ratin M."/>
            <person name="Garczarek L."/>
            <person name="Vaulot D."/>
            <person name="Probert I."/>
            <person name="Calteau A."/>
            <person name="Gourvil P."/>
            <person name="Marie D."/>
            <person name="Grebert T."/>
            <person name="Bouchier C."/>
            <person name="Le Panse S."/>
            <person name="Gachenot M."/>
            <person name="Rodriguez F."/>
            <person name="Garrido J.L."/>
        </authorList>
    </citation>
    <scope>NUCLEOTIDE SEQUENCE [LARGE SCALE GENOMIC DNA]</scope>
    <source>
        <strain evidence="8 9">RCC1774</strain>
    </source>
</reference>
<evidence type="ECO:0000256" key="1">
    <source>
        <dbReference type="ARBA" id="ARBA00008386"/>
    </source>
</evidence>
<dbReference type="EMBL" id="PQWO01000007">
    <property type="protein sequence ID" value="PZD73087.1"/>
    <property type="molecule type" value="Genomic_DNA"/>
</dbReference>
<evidence type="ECO:0000313" key="9">
    <source>
        <dbReference type="Proteomes" id="UP000248857"/>
    </source>
</evidence>
<dbReference type="InterPro" id="IPR036577">
    <property type="entry name" value="PSI_PsaF_sf"/>
</dbReference>
<keyword evidence="4 6" id="KW-0603">Photosystem I</keyword>
<dbReference type="PANTHER" id="PTHR34939">
    <property type="entry name" value="PHOTOSYSTEM I REACTION CENTER SUBUNIT III, CHLOROPLASTIC"/>
    <property type="match status" value="1"/>
</dbReference>
<dbReference type="InterPro" id="IPR003666">
    <property type="entry name" value="PSI_PsaF"/>
</dbReference>